<evidence type="ECO:0000313" key="2">
    <source>
        <dbReference type="Proteomes" id="UP000241346"/>
    </source>
</evidence>
<dbReference type="PANTHER" id="PTHR36423">
    <property type="entry name" value="AFR070WP"/>
    <property type="match status" value="1"/>
</dbReference>
<comment type="caution">
    <text evidence="1">The sequence shown here is derived from an EMBL/GenBank/DDBJ whole genome shotgun (WGS) entry which is preliminary data.</text>
</comment>
<organism evidence="1 2">
    <name type="scientific">Photobacterium rosenbergii</name>
    <dbReference type="NCBI Taxonomy" id="294936"/>
    <lineage>
        <taxon>Bacteria</taxon>
        <taxon>Pseudomonadati</taxon>
        <taxon>Pseudomonadota</taxon>
        <taxon>Gammaproteobacteria</taxon>
        <taxon>Vibrionales</taxon>
        <taxon>Vibrionaceae</taxon>
        <taxon>Photobacterium</taxon>
    </lineage>
</organism>
<dbReference type="Gene3D" id="3.30.70.1240">
    <property type="entry name" value="DOPA-like domains"/>
    <property type="match status" value="1"/>
</dbReference>
<dbReference type="GO" id="GO:0051213">
    <property type="term" value="F:dioxygenase activity"/>
    <property type="evidence" value="ECO:0007669"/>
    <property type="project" value="UniProtKB-KW"/>
</dbReference>
<dbReference type="RefSeq" id="WP_107296138.1">
    <property type="nucleotide sequence ID" value="NZ_PYMB01000001.1"/>
</dbReference>
<evidence type="ECO:0000313" key="1">
    <source>
        <dbReference type="EMBL" id="PSW15518.1"/>
    </source>
</evidence>
<dbReference type="PANTHER" id="PTHR36423:SF2">
    <property type="entry name" value="AFR070WP"/>
    <property type="match status" value="1"/>
</dbReference>
<keyword evidence="1" id="KW-0560">Oxidoreductase</keyword>
<dbReference type="AlphaFoldDB" id="A0A2T3NJ45"/>
<dbReference type="Pfam" id="PF08883">
    <property type="entry name" value="DOPA_dioxygen"/>
    <property type="match status" value="1"/>
</dbReference>
<protein>
    <submittedName>
        <fullName evidence="1">4,5-dioxygenase</fullName>
    </submittedName>
</protein>
<keyword evidence="1" id="KW-0223">Dioxygenase</keyword>
<dbReference type="OrthoDB" id="572228at2"/>
<dbReference type="InterPro" id="IPR023389">
    <property type="entry name" value="DOPA-like_sf"/>
</dbReference>
<dbReference type="EMBL" id="PYMB01000001">
    <property type="protein sequence ID" value="PSW15518.1"/>
    <property type="molecule type" value="Genomic_DNA"/>
</dbReference>
<dbReference type="InterPro" id="IPR014980">
    <property type="entry name" value="DOPA_dioxygen"/>
</dbReference>
<accession>A0A2T3NJ45</accession>
<dbReference type="SUPFAM" id="SSF143410">
    <property type="entry name" value="DOPA-like"/>
    <property type="match status" value="1"/>
</dbReference>
<sequence length="104" mass="12004">MYHAHIYFDTNQIKAAERLHEKISNHKGINRIFPLVHREVGPHSKPMFEVHFSDNKQSFVQWLDNERGELSVLIHPVSEDALTDHTTRAAWLGAALPIKTKILL</sequence>
<gene>
    <name evidence="1" type="ORF">C9J01_00405</name>
</gene>
<dbReference type="Proteomes" id="UP000241346">
    <property type="component" value="Unassembled WGS sequence"/>
</dbReference>
<dbReference type="PIRSF" id="PIRSF028139">
    <property type="entry name" value="DOPA-diox_rel_Mll2280"/>
    <property type="match status" value="1"/>
</dbReference>
<reference evidence="1 2" key="1">
    <citation type="submission" date="2018-03" db="EMBL/GenBank/DDBJ databases">
        <title>Whole genome sequencing of Histamine producing bacteria.</title>
        <authorList>
            <person name="Butler K."/>
        </authorList>
    </citation>
    <scope>NUCLEOTIDE SEQUENCE [LARGE SCALE GENOMIC DNA]</scope>
    <source>
        <strain evidence="1 2">DSM 19138</strain>
    </source>
</reference>
<name>A0A2T3NJ45_9GAMM</name>
<proteinExistence type="predicted"/>